<organism evidence="1 2">
    <name type="scientific">Larinioides sclopetarius</name>
    <dbReference type="NCBI Taxonomy" id="280406"/>
    <lineage>
        <taxon>Eukaryota</taxon>
        <taxon>Metazoa</taxon>
        <taxon>Ecdysozoa</taxon>
        <taxon>Arthropoda</taxon>
        <taxon>Chelicerata</taxon>
        <taxon>Arachnida</taxon>
        <taxon>Araneae</taxon>
        <taxon>Araneomorphae</taxon>
        <taxon>Entelegynae</taxon>
        <taxon>Araneoidea</taxon>
        <taxon>Araneidae</taxon>
        <taxon>Larinioides</taxon>
    </lineage>
</organism>
<evidence type="ECO:0000313" key="2">
    <source>
        <dbReference type="Proteomes" id="UP001497382"/>
    </source>
</evidence>
<proteinExistence type="predicted"/>
<dbReference type="AlphaFoldDB" id="A0AAV1ZSF4"/>
<comment type="caution">
    <text evidence="1">The sequence shown here is derived from an EMBL/GenBank/DDBJ whole genome shotgun (WGS) entry which is preliminary data.</text>
</comment>
<gene>
    <name evidence="1" type="ORF">LARSCL_LOCUS7576</name>
</gene>
<keyword evidence="2" id="KW-1185">Reference proteome</keyword>
<protein>
    <submittedName>
        <fullName evidence="1">Uncharacterized protein</fullName>
    </submittedName>
</protein>
<sequence>MDGPVNSVLNLWDKDENNLDFGFVKNALRCVLHECYPTAEWQPSGVFAEESMNYPLSLRVKSAVKICFESIKENILDDFQVDFPCKHSITDRSLFDHLLYFKLVFERQPFYIASFLEFLCRCLGYTMLSYWYGIELAPQITLHVICIMMREMRESGKITESFWKEFEEFCEIYLQDEERRKLSEPKRRWKKVS</sequence>
<dbReference type="EMBL" id="CAXIEN010000078">
    <property type="protein sequence ID" value="CAL1274637.1"/>
    <property type="molecule type" value="Genomic_DNA"/>
</dbReference>
<dbReference type="Proteomes" id="UP001497382">
    <property type="component" value="Unassembled WGS sequence"/>
</dbReference>
<reference evidence="1 2" key="1">
    <citation type="submission" date="2024-04" db="EMBL/GenBank/DDBJ databases">
        <authorList>
            <person name="Rising A."/>
            <person name="Reimegard J."/>
            <person name="Sonavane S."/>
            <person name="Akerstrom W."/>
            <person name="Nylinder S."/>
            <person name="Hedman E."/>
            <person name="Kallberg Y."/>
        </authorList>
    </citation>
    <scope>NUCLEOTIDE SEQUENCE [LARGE SCALE GENOMIC DNA]</scope>
</reference>
<name>A0AAV1ZSF4_9ARAC</name>
<accession>A0AAV1ZSF4</accession>
<evidence type="ECO:0000313" key="1">
    <source>
        <dbReference type="EMBL" id="CAL1274637.1"/>
    </source>
</evidence>